<protein>
    <submittedName>
        <fullName evidence="3">Amidase</fullName>
    </submittedName>
</protein>
<dbReference type="InterPro" id="IPR023631">
    <property type="entry name" value="Amidase_dom"/>
</dbReference>
<evidence type="ECO:0000313" key="3">
    <source>
        <dbReference type="EMBL" id="MDN4122294.1"/>
    </source>
</evidence>
<evidence type="ECO:0000256" key="1">
    <source>
        <dbReference type="ARBA" id="ARBA00009199"/>
    </source>
</evidence>
<comment type="similarity">
    <text evidence="1">Belongs to the amidase family.</text>
</comment>
<evidence type="ECO:0000259" key="2">
    <source>
        <dbReference type="Pfam" id="PF01425"/>
    </source>
</evidence>
<proteinExistence type="inferred from homology"/>
<dbReference type="RefSeq" id="WP_266123481.1">
    <property type="nucleotide sequence ID" value="NZ_JAJHNU010000004.1"/>
</dbReference>
<dbReference type="Proteomes" id="UP001168613">
    <property type="component" value="Unassembled WGS sequence"/>
</dbReference>
<reference evidence="3" key="1">
    <citation type="submission" date="2021-11" db="EMBL/GenBank/DDBJ databases">
        <title>Draft genome sequence of Alcaligenes endophyticus type strain CCUG 75668T.</title>
        <authorList>
            <person name="Salva-Serra F."/>
            <person name="Duran R.E."/>
            <person name="Seeger M."/>
            <person name="Moore E.R.B."/>
            <person name="Jaen-Luchoro D."/>
        </authorList>
    </citation>
    <scope>NUCLEOTIDE SEQUENCE</scope>
    <source>
        <strain evidence="3">CCUG 75668</strain>
    </source>
</reference>
<dbReference type="EMBL" id="JAJHNU010000004">
    <property type="protein sequence ID" value="MDN4122294.1"/>
    <property type="molecule type" value="Genomic_DNA"/>
</dbReference>
<dbReference type="PANTHER" id="PTHR11895:SF7">
    <property type="entry name" value="GLUTAMYL-TRNA(GLN) AMIDOTRANSFERASE SUBUNIT A, MITOCHONDRIAL"/>
    <property type="match status" value="1"/>
</dbReference>
<organism evidence="3 4">
    <name type="scientific">Alcaligenes endophyticus</name>
    <dbReference type="NCBI Taxonomy" id="1929088"/>
    <lineage>
        <taxon>Bacteria</taxon>
        <taxon>Pseudomonadati</taxon>
        <taxon>Pseudomonadota</taxon>
        <taxon>Betaproteobacteria</taxon>
        <taxon>Burkholderiales</taxon>
        <taxon>Alcaligenaceae</taxon>
        <taxon>Alcaligenes</taxon>
    </lineage>
</organism>
<accession>A0ABT8ELW1</accession>
<gene>
    <name evidence="3" type="ORF">LMS43_13450</name>
</gene>
<dbReference type="Gene3D" id="3.90.1300.10">
    <property type="entry name" value="Amidase signature (AS) domain"/>
    <property type="match status" value="1"/>
</dbReference>
<dbReference type="InterPro" id="IPR000120">
    <property type="entry name" value="Amidase"/>
</dbReference>
<dbReference type="SUPFAM" id="SSF75304">
    <property type="entry name" value="Amidase signature (AS) enzymes"/>
    <property type="match status" value="1"/>
</dbReference>
<comment type="caution">
    <text evidence="3">The sequence shown here is derived from an EMBL/GenBank/DDBJ whole genome shotgun (WGS) entry which is preliminary data.</text>
</comment>
<evidence type="ECO:0000313" key="4">
    <source>
        <dbReference type="Proteomes" id="UP001168613"/>
    </source>
</evidence>
<dbReference type="InterPro" id="IPR036928">
    <property type="entry name" value="AS_sf"/>
</dbReference>
<keyword evidence="4" id="KW-1185">Reference proteome</keyword>
<dbReference type="Pfam" id="PF01425">
    <property type="entry name" value="Amidase"/>
    <property type="match status" value="1"/>
</dbReference>
<feature type="domain" description="Amidase" evidence="2">
    <location>
        <begin position="21"/>
        <end position="376"/>
    </location>
</feature>
<name>A0ABT8ELW1_9BURK</name>
<dbReference type="PANTHER" id="PTHR11895">
    <property type="entry name" value="TRANSAMIDASE"/>
    <property type="match status" value="1"/>
</dbReference>
<sequence>MQHPTIEALEAHDKQIRAWSYLPQTIEPPSEGPLNGLTFGVKDVIDVRGMPTCYGANFPNKAPALFDAACVARLKMAGATVLGKTVTAEFAYKAPGPTRNPLNLAHSPGGSSSGSAAAVAAYMADFSLGTQTGGSMMRPAAFTGLLGFKPSFGIVHRAGMFLLCDTLDTLGWFTRDISTMRAVSQVLLPMPAHASMPSHRIAMMSLSHLHAVHPAFEQIFESFEAQASKVGYECIQIENDEQAHELLTLHGQIMHYEMAQALLPVWQACDDALRAETINDIKTGLAIPSSDYQQWQTRRRDLQIQWAERYAQYDAIVTPASTGPAPLGIQSTGSSILNRIWSLLGWPCMNMPYGQANGLPLGLQVVGRPHQDKNLLELLDVLVQQASN</sequence>